<dbReference type="PANTHER" id="PTHR43861">
    <property type="entry name" value="TRANS-ACONITATE 2-METHYLTRANSFERASE-RELATED"/>
    <property type="match status" value="1"/>
</dbReference>
<dbReference type="InterPro" id="IPR041698">
    <property type="entry name" value="Methyltransf_25"/>
</dbReference>
<gene>
    <name evidence="4" type="ORF">M2319_002446</name>
</gene>
<dbReference type="EMBL" id="JAOQNS010000006">
    <property type="protein sequence ID" value="MCW2308107.1"/>
    <property type="molecule type" value="Genomic_DNA"/>
</dbReference>
<evidence type="ECO:0000313" key="4">
    <source>
        <dbReference type="EMBL" id="MCW2308107.1"/>
    </source>
</evidence>
<name>A0ABT3HCK5_9HYPH</name>
<dbReference type="PANTHER" id="PTHR43861:SF3">
    <property type="entry name" value="PUTATIVE (AFU_ORTHOLOGUE AFUA_2G14390)-RELATED"/>
    <property type="match status" value="1"/>
</dbReference>
<protein>
    <submittedName>
        <fullName evidence="4">S-adenosylmethionine-diacylgycerolhomoserine-N-methyltransferase</fullName>
    </submittedName>
</protein>
<evidence type="ECO:0000256" key="2">
    <source>
        <dbReference type="SAM" id="MobiDB-lite"/>
    </source>
</evidence>
<organism evidence="4 5">
    <name type="scientific">Rhodobium gokarnense</name>
    <dbReference type="NCBI Taxonomy" id="364296"/>
    <lineage>
        <taxon>Bacteria</taxon>
        <taxon>Pseudomonadati</taxon>
        <taxon>Pseudomonadota</taxon>
        <taxon>Alphaproteobacteria</taxon>
        <taxon>Hyphomicrobiales</taxon>
        <taxon>Rhodobiaceae</taxon>
        <taxon>Rhodobium</taxon>
    </lineage>
</organism>
<comment type="caution">
    <text evidence="4">The sequence shown here is derived from an EMBL/GenBank/DDBJ whole genome shotgun (WGS) entry which is preliminary data.</text>
</comment>
<dbReference type="SUPFAM" id="SSF53335">
    <property type="entry name" value="S-adenosyl-L-methionine-dependent methyltransferases"/>
    <property type="match status" value="1"/>
</dbReference>
<accession>A0ABT3HCK5</accession>
<dbReference type="RefSeq" id="WP_406682106.1">
    <property type="nucleotide sequence ID" value="NZ_JAOQNS010000006.1"/>
</dbReference>
<keyword evidence="5" id="KW-1185">Reference proteome</keyword>
<keyword evidence="1" id="KW-0808">Transferase</keyword>
<dbReference type="CDD" id="cd02440">
    <property type="entry name" value="AdoMet_MTases"/>
    <property type="match status" value="1"/>
</dbReference>
<reference evidence="5" key="1">
    <citation type="submission" date="2023-07" db="EMBL/GenBank/DDBJ databases">
        <title>Genome sequencing of Purple Non-Sulfur Bacteria from various extreme environments.</title>
        <authorList>
            <person name="Mayer M."/>
        </authorList>
    </citation>
    <scope>NUCLEOTIDE SEQUENCE [LARGE SCALE GENOMIC DNA]</scope>
    <source>
        <strain evidence="5">DSM 17935</strain>
    </source>
</reference>
<sequence length="240" mass="26110">MKSFNPETAARFSGPAPSPVHTESQANGALMDGIYRHQRHIYDATRKFYLLGRDHLISRLDPPQGGSVLEIGCGTGRNMLAAGRRYPYARFCGIDISEAMLKTAATNIARAGEIGRIRIAAADAANFDANALFGVPAFDRVVFSYTLSMIPPWREALRLGLSHLKPGGRAHIVDFGQQERLPAAFRGLLFAWLKGFHVTPRADLREALEEAAGEGGADVTFAPLYRGYAWYGEVGRSGSG</sequence>
<dbReference type="InterPro" id="IPR029063">
    <property type="entry name" value="SAM-dependent_MTases_sf"/>
</dbReference>
<evidence type="ECO:0000259" key="3">
    <source>
        <dbReference type="Pfam" id="PF13649"/>
    </source>
</evidence>
<evidence type="ECO:0000256" key="1">
    <source>
        <dbReference type="ARBA" id="ARBA00022679"/>
    </source>
</evidence>
<dbReference type="Pfam" id="PF13649">
    <property type="entry name" value="Methyltransf_25"/>
    <property type="match status" value="1"/>
</dbReference>
<proteinExistence type="predicted"/>
<feature type="domain" description="Methyltransferase" evidence="3">
    <location>
        <begin position="68"/>
        <end position="168"/>
    </location>
</feature>
<dbReference type="Proteomes" id="UP001209755">
    <property type="component" value="Unassembled WGS sequence"/>
</dbReference>
<dbReference type="Gene3D" id="3.40.50.150">
    <property type="entry name" value="Vaccinia Virus protein VP39"/>
    <property type="match status" value="1"/>
</dbReference>
<feature type="region of interest" description="Disordered" evidence="2">
    <location>
        <begin position="1"/>
        <end position="24"/>
    </location>
</feature>
<evidence type="ECO:0000313" key="5">
    <source>
        <dbReference type="Proteomes" id="UP001209755"/>
    </source>
</evidence>